<name>A0A7R9AIC6_9CRUS</name>
<dbReference type="InterPro" id="IPR032190">
    <property type="entry name" value="NPC1_N"/>
</dbReference>
<proteinExistence type="predicted"/>
<feature type="non-terminal residue" evidence="2">
    <location>
        <position position="277"/>
    </location>
</feature>
<keyword evidence="3" id="KW-1185">Reference proteome</keyword>
<dbReference type="GO" id="GO:0030299">
    <property type="term" value="P:intestinal cholesterol absorption"/>
    <property type="evidence" value="ECO:0007669"/>
    <property type="project" value="TreeGrafter"/>
</dbReference>
<reference evidence="2" key="1">
    <citation type="submission" date="2020-11" db="EMBL/GenBank/DDBJ databases">
        <authorList>
            <person name="Tran Van P."/>
        </authorList>
    </citation>
    <scope>NUCLEOTIDE SEQUENCE</scope>
</reference>
<evidence type="ECO:0000313" key="3">
    <source>
        <dbReference type="Proteomes" id="UP000677054"/>
    </source>
</evidence>
<protein>
    <recommendedName>
        <fullName evidence="1">Niemann-Pick C1 N-terminal domain-containing protein</fullName>
    </recommendedName>
</protein>
<dbReference type="EMBL" id="CAJPEV010009816">
    <property type="protein sequence ID" value="CAG0905814.1"/>
    <property type="molecule type" value="Genomic_DNA"/>
</dbReference>
<dbReference type="GO" id="GO:0015918">
    <property type="term" value="P:sterol transport"/>
    <property type="evidence" value="ECO:0007669"/>
    <property type="project" value="TreeGrafter"/>
</dbReference>
<dbReference type="Proteomes" id="UP000677054">
    <property type="component" value="Unassembled WGS sequence"/>
</dbReference>
<gene>
    <name evidence="2" type="ORF">DSTB1V02_LOCUS14214</name>
</gene>
<evidence type="ECO:0000313" key="2">
    <source>
        <dbReference type="EMBL" id="CAD7254468.1"/>
    </source>
</evidence>
<evidence type="ECO:0000259" key="1">
    <source>
        <dbReference type="Pfam" id="PF16414"/>
    </source>
</evidence>
<dbReference type="Pfam" id="PF16414">
    <property type="entry name" value="NPC1_N"/>
    <property type="match status" value="1"/>
</dbReference>
<dbReference type="OrthoDB" id="6510177at2759"/>
<dbReference type="EMBL" id="LR909334">
    <property type="protein sequence ID" value="CAD7254468.1"/>
    <property type="molecule type" value="Genomic_DNA"/>
</dbReference>
<feature type="domain" description="Niemann-Pick C1 N-terminal" evidence="1">
    <location>
        <begin position="115"/>
        <end position="275"/>
    </location>
</feature>
<dbReference type="GO" id="GO:0015485">
    <property type="term" value="F:cholesterol binding"/>
    <property type="evidence" value="ECO:0007669"/>
    <property type="project" value="TreeGrafter"/>
</dbReference>
<dbReference type="AlphaFoldDB" id="A0A7R9AIC6"/>
<dbReference type="GO" id="GO:0005886">
    <property type="term" value="C:plasma membrane"/>
    <property type="evidence" value="ECO:0007669"/>
    <property type="project" value="TreeGrafter"/>
</dbReference>
<organism evidence="2">
    <name type="scientific">Darwinula stevensoni</name>
    <dbReference type="NCBI Taxonomy" id="69355"/>
    <lineage>
        <taxon>Eukaryota</taxon>
        <taxon>Metazoa</taxon>
        <taxon>Ecdysozoa</taxon>
        <taxon>Arthropoda</taxon>
        <taxon>Crustacea</taxon>
        <taxon>Oligostraca</taxon>
        <taxon>Ostracoda</taxon>
        <taxon>Podocopa</taxon>
        <taxon>Podocopida</taxon>
        <taxon>Darwinulocopina</taxon>
        <taxon>Darwinuloidea</taxon>
        <taxon>Darwinulidae</taxon>
        <taxon>Darwinula</taxon>
    </lineage>
</organism>
<dbReference type="GO" id="GO:0042632">
    <property type="term" value="P:cholesterol homeostasis"/>
    <property type="evidence" value="ECO:0007669"/>
    <property type="project" value="TreeGrafter"/>
</dbReference>
<accession>A0A7R9AIC6</accession>
<sequence>MSAERDAASYDYRRSFLRTCGLSRSSESWSSSLSPEPEKRTRRLWCRKLTMSHIASCTIAVASTMGSSDHLRFPACIMGHRFPFPLLSRFTRLSLTRAPSSSKDRASAKEKHEGEDVVVCCHENQITAMVDGLSIPNQFLRGCPSCYRNFRQHICYLACSPVQSTFLKDTKGFPSDEKPGQMAVGEMDYYISEAYVYGTHDSCDNVHYGPALLALTLLCGGNQDCTPHDMFNYLGNISNGQAPFQINYLYQTEDEVNGFKPMNATIVECSEPVDPDA</sequence>
<dbReference type="PANTHER" id="PTHR45727:SF2">
    <property type="entry name" value="NPC INTRACELLULAR CHOLESTEROL TRANSPORTER 1"/>
    <property type="match status" value="1"/>
</dbReference>
<dbReference type="PANTHER" id="PTHR45727">
    <property type="entry name" value="NPC INTRACELLULAR CHOLESTEROL TRANSPORTER 1"/>
    <property type="match status" value="1"/>
</dbReference>